<dbReference type="InterPro" id="IPR016181">
    <property type="entry name" value="Acyl_CoA_acyltransferase"/>
</dbReference>
<comment type="catalytic activity">
    <reaction evidence="4">
        <text>N-terminal L-aspartyl-[protein] + L-leucyl-tRNA(Leu) = N-terminal L-leucyl-L-aspartyl-[protein] + tRNA(Leu) + H(+)</text>
        <dbReference type="Rhea" id="RHEA:50420"/>
        <dbReference type="Rhea" id="RHEA-COMP:9613"/>
        <dbReference type="Rhea" id="RHEA-COMP:9622"/>
        <dbReference type="Rhea" id="RHEA-COMP:12669"/>
        <dbReference type="Rhea" id="RHEA-COMP:12674"/>
        <dbReference type="ChEBI" id="CHEBI:15378"/>
        <dbReference type="ChEBI" id="CHEBI:64720"/>
        <dbReference type="ChEBI" id="CHEBI:78442"/>
        <dbReference type="ChEBI" id="CHEBI:78494"/>
        <dbReference type="ChEBI" id="CHEBI:133042"/>
        <dbReference type="EC" id="2.3.2.29"/>
    </reaction>
</comment>
<evidence type="ECO:0000256" key="2">
    <source>
        <dbReference type="ARBA" id="ARBA00022679"/>
    </source>
</evidence>
<dbReference type="InterPro" id="IPR030700">
    <property type="entry name" value="N-end_Aminoacyl_Trfase"/>
</dbReference>
<dbReference type="GO" id="GO:0004057">
    <property type="term" value="F:arginyl-tRNA--protein transferase activity"/>
    <property type="evidence" value="ECO:0007669"/>
    <property type="project" value="InterPro"/>
</dbReference>
<keyword evidence="2 4" id="KW-0808">Transferase</keyword>
<evidence type="ECO:0000259" key="6">
    <source>
        <dbReference type="Pfam" id="PF04377"/>
    </source>
</evidence>
<dbReference type="NCBIfam" id="NF002342">
    <property type="entry name" value="PRK01305.1-3"/>
    <property type="match status" value="1"/>
</dbReference>
<feature type="domain" description="N-end aminoacyl transferase N-terminal" evidence="5">
    <location>
        <begin position="23"/>
        <end position="93"/>
    </location>
</feature>
<dbReference type="InterPro" id="IPR007471">
    <property type="entry name" value="N-end_Aminoacyl_Trfase_N"/>
</dbReference>
<dbReference type="GO" id="GO:0005737">
    <property type="term" value="C:cytoplasm"/>
    <property type="evidence" value="ECO:0007669"/>
    <property type="project" value="UniProtKB-SubCell"/>
</dbReference>
<comment type="catalytic activity">
    <reaction evidence="4">
        <text>N-terminal L-glutamyl-[protein] + L-leucyl-tRNA(Leu) = N-terminal L-leucyl-L-glutamyl-[protein] + tRNA(Leu) + H(+)</text>
        <dbReference type="Rhea" id="RHEA:50412"/>
        <dbReference type="Rhea" id="RHEA-COMP:9613"/>
        <dbReference type="Rhea" id="RHEA-COMP:9622"/>
        <dbReference type="Rhea" id="RHEA-COMP:12664"/>
        <dbReference type="Rhea" id="RHEA-COMP:12668"/>
        <dbReference type="ChEBI" id="CHEBI:15378"/>
        <dbReference type="ChEBI" id="CHEBI:64721"/>
        <dbReference type="ChEBI" id="CHEBI:78442"/>
        <dbReference type="ChEBI" id="CHEBI:78494"/>
        <dbReference type="ChEBI" id="CHEBI:133041"/>
        <dbReference type="EC" id="2.3.2.29"/>
    </reaction>
</comment>
<dbReference type="GO" id="GO:0071596">
    <property type="term" value="P:ubiquitin-dependent protein catabolic process via the N-end rule pathway"/>
    <property type="evidence" value="ECO:0007669"/>
    <property type="project" value="InterPro"/>
</dbReference>
<reference evidence="8" key="1">
    <citation type="submission" date="2017-04" db="EMBL/GenBank/DDBJ databases">
        <authorList>
            <person name="Varghese N."/>
            <person name="Submissions S."/>
        </authorList>
    </citation>
    <scope>NUCLEOTIDE SEQUENCE [LARGE SCALE GENOMIC DNA]</scope>
    <source>
        <strain evidence="8">LMG 29540</strain>
    </source>
</reference>
<comment type="function">
    <text evidence="4">Functions in the N-end rule pathway of protein degradation where it conjugates Leu from its aminoacyl-tRNA to the N-termini of proteins containing an N-terminal aspartate or glutamate.</text>
</comment>
<gene>
    <name evidence="4" type="primary">bpt</name>
    <name evidence="7" type="ORF">SAMN06265784_102480</name>
</gene>
<dbReference type="NCBIfam" id="NF002341">
    <property type="entry name" value="PRK01305.1-1"/>
    <property type="match status" value="1"/>
</dbReference>
<keyword evidence="1 4" id="KW-0963">Cytoplasm</keyword>
<organism evidence="7 8">
    <name type="scientific">Paraburkholderia susongensis</name>
    <dbReference type="NCBI Taxonomy" id="1515439"/>
    <lineage>
        <taxon>Bacteria</taxon>
        <taxon>Pseudomonadati</taxon>
        <taxon>Pseudomonadota</taxon>
        <taxon>Betaproteobacteria</taxon>
        <taxon>Burkholderiales</taxon>
        <taxon>Burkholderiaceae</taxon>
        <taxon>Paraburkholderia</taxon>
    </lineage>
</organism>
<comment type="similarity">
    <text evidence="4">Belongs to the R-transferase family. Bpt subfamily.</text>
</comment>
<dbReference type="Pfam" id="PF04376">
    <property type="entry name" value="ATE_N"/>
    <property type="match status" value="1"/>
</dbReference>
<dbReference type="EC" id="2.3.2.29" evidence="4"/>
<dbReference type="InterPro" id="IPR007472">
    <property type="entry name" value="N-end_Aminoacyl_Trfase_C"/>
</dbReference>
<dbReference type="Proteomes" id="UP000193228">
    <property type="component" value="Unassembled WGS sequence"/>
</dbReference>
<evidence type="ECO:0000256" key="3">
    <source>
        <dbReference type="ARBA" id="ARBA00023315"/>
    </source>
</evidence>
<dbReference type="PIRSF" id="PIRSF037208">
    <property type="entry name" value="ATE_pro_prd"/>
    <property type="match status" value="1"/>
</dbReference>
<evidence type="ECO:0000256" key="1">
    <source>
        <dbReference type="ARBA" id="ARBA00022490"/>
    </source>
</evidence>
<comment type="subcellular location">
    <subcellularLocation>
        <location evidence="4">Cytoplasm</location>
    </subcellularLocation>
</comment>
<dbReference type="Pfam" id="PF04377">
    <property type="entry name" value="ATE_C"/>
    <property type="match status" value="1"/>
</dbReference>
<evidence type="ECO:0000259" key="5">
    <source>
        <dbReference type="Pfam" id="PF04376"/>
    </source>
</evidence>
<dbReference type="HAMAP" id="MF_00689">
    <property type="entry name" value="Bpt"/>
    <property type="match status" value="1"/>
</dbReference>
<evidence type="ECO:0000313" key="8">
    <source>
        <dbReference type="Proteomes" id="UP000193228"/>
    </source>
</evidence>
<dbReference type="PANTHER" id="PTHR21367">
    <property type="entry name" value="ARGININE-TRNA-PROTEIN TRANSFERASE 1"/>
    <property type="match status" value="1"/>
</dbReference>
<dbReference type="InterPro" id="IPR017138">
    <property type="entry name" value="Asp_Glu_LeuTrfase"/>
</dbReference>
<dbReference type="SUPFAM" id="SSF55729">
    <property type="entry name" value="Acyl-CoA N-acyltransferases (Nat)"/>
    <property type="match status" value="1"/>
</dbReference>
<feature type="domain" description="N-end rule aminoacyl transferase C-terminal" evidence="6">
    <location>
        <begin position="113"/>
        <end position="250"/>
    </location>
</feature>
<dbReference type="OrthoDB" id="9782022at2"/>
<proteinExistence type="inferred from homology"/>
<evidence type="ECO:0000256" key="4">
    <source>
        <dbReference type="HAMAP-Rule" id="MF_00689"/>
    </source>
</evidence>
<dbReference type="PANTHER" id="PTHR21367:SF1">
    <property type="entry name" value="ARGINYL-TRNA--PROTEIN TRANSFERASE 1"/>
    <property type="match status" value="1"/>
</dbReference>
<sequence length="281" mass="32297">MTHPNELPLSPLSALQFYATAPYPCSYLDGRIARSQVATPSHLINSDVYTDLVKAGFRRSGVFTYRPYCDGCRACVPVRVPVERFEPNRTQRRVWKKHGGLIATVAPLHYDEEHYALYMRYQSARHAGGGMDRDSRDQYEQFLLQSRINSRLVEFREPQPDWPDDARPARANTPGVLRMISMIDILGDGLSSVYTFFEPDLPHASFGTYNIYWQIEQARSLNLPYVYLGYWIRESPKMAYKANFRPLEGLIDGAWRVLDPANVDLPPIDFEIHGRRGPLRP</sequence>
<dbReference type="EMBL" id="FXAT01000002">
    <property type="protein sequence ID" value="SMG25965.1"/>
    <property type="molecule type" value="Genomic_DNA"/>
</dbReference>
<accession>A0A1X7JDD6</accession>
<keyword evidence="3 4" id="KW-0012">Acyltransferase</keyword>
<dbReference type="GO" id="GO:0008914">
    <property type="term" value="F:leucyl-tRNA--protein transferase activity"/>
    <property type="evidence" value="ECO:0007669"/>
    <property type="project" value="UniProtKB-UniRule"/>
</dbReference>
<dbReference type="AlphaFoldDB" id="A0A1X7JDD6"/>
<dbReference type="STRING" id="1515439.SAMN06265784_102480"/>
<name>A0A1X7JDD6_9BURK</name>
<protein>
    <recommendedName>
        <fullName evidence="4">Aspartate/glutamate leucyltransferase</fullName>
        <ecNumber evidence="4">2.3.2.29</ecNumber>
    </recommendedName>
</protein>
<evidence type="ECO:0000313" key="7">
    <source>
        <dbReference type="EMBL" id="SMG25965.1"/>
    </source>
</evidence>
<keyword evidence="8" id="KW-1185">Reference proteome</keyword>
<dbReference type="RefSeq" id="WP_085481613.1">
    <property type="nucleotide sequence ID" value="NZ_FXAT01000002.1"/>
</dbReference>